<sequence>MDDTTYTKGLYTATIGVRPVDDGQFQGVVSLARDDGEGTDSTLYEVGASSENEGEALEEARALAHRILGEIEL</sequence>
<reference evidence="1" key="1">
    <citation type="submission" date="2016-01" db="EMBL/GenBank/DDBJ databases">
        <authorList>
            <person name="Peeters C."/>
        </authorList>
    </citation>
    <scope>NUCLEOTIDE SEQUENCE [LARGE SCALE GENOMIC DNA]</scope>
    <source>
        <strain evidence="1">LMG 22940</strain>
    </source>
</reference>
<comment type="caution">
    <text evidence="1">The sequence shown here is derived from an EMBL/GenBank/DDBJ whole genome shotgun (WGS) entry which is preliminary data.</text>
</comment>
<keyword evidence="2" id="KW-1185">Reference proteome</keyword>
<gene>
    <name evidence="1" type="ORF">AWB68_03810</name>
</gene>
<dbReference type="RefSeq" id="WP_087645895.1">
    <property type="nucleotide sequence ID" value="NZ_FCON02000040.1"/>
</dbReference>
<evidence type="ECO:0000313" key="2">
    <source>
        <dbReference type="Proteomes" id="UP000054770"/>
    </source>
</evidence>
<protein>
    <submittedName>
        <fullName evidence="1">Uncharacterized protein</fullName>
    </submittedName>
</protein>
<name>A0A158JFX2_9BURK</name>
<dbReference type="EMBL" id="FCON02000040">
    <property type="protein sequence ID" value="SAL67756.1"/>
    <property type="molecule type" value="Genomic_DNA"/>
</dbReference>
<organism evidence="1 2">
    <name type="scientific">Caballeronia choica</name>
    <dbReference type="NCBI Taxonomy" id="326476"/>
    <lineage>
        <taxon>Bacteria</taxon>
        <taxon>Pseudomonadati</taxon>
        <taxon>Pseudomonadota</taxon>
        <taxon>Betaproteobacteria</taxon>
        <taxon>Burkholderiales</taxon>
        <taxon>Burkholderiaceae</taxon>
        <taxon>Caballeronia</taxon>
    </lineage>
</organism>
<dbReference type="Proteomes" id="UP000054770">
    <property type="component" value="Unassembled WGS sequence"/>
</dbReference>
<dbReference type="AlphaFoldDB" id="A0A158JFX2"/>
<dbReference type="OrthoDB" id="9015539at2"/>
<evidence type="ECO:0000313" key="1">
    <source>
        <dbReference type="EMBL" id="SAL67756.1"/>
    </source>
</evidence>
<proteinExistence type="predicted"/>
<accession>A0A158JFX2</accession>